<dbReference type="PANTHER" id="PTHR32305:SF15">
    <property type="entry name" value="PROTEIN RHSA-RELATED"/>
    <property type="match status" value="1"/>
</dbReference>
<keyword evidence="4" id="KW-1185">Reference proteome</keyword>
<evidence type="ECO:0000259" key="2">
    <source>
        <dbReference type="Pfam" id="PF20041"/>
    </source>
</evidence>
<dbReference type="InterPro" id="IPR025479">
    <property type="entry name" value="DUF4329"/>
</dbReference>
<dbReference type="EMBL" id="SBKQ01000004">
    <property type="protein sequence ID" value="RXR33535.1"/>
    <property type="molecule type" value="Genomic_DNA"/>
</dbReference>
<feature type="domain" description="DUF4329" evidence="1">
    <location>
        <begin position="996"/>
        <end position="1145"/>
    </location>
</feature>
<dbReference type="Proteomes" id="UP000289734">
    <property type="component" value="Unassembled WGS sequence"/>
</dbReference>
<evidence type="ECO:0000259" key="1">
    <source>
        <dbReference type="Pfam" id="PF14220"/>
    </source>
</evidence>
<dbReference type="Gene3D" id="2.180.10.10">
    <property type="entry name" value="RHS repeat-associated core"/>
    <property type="match status" value="1"/>
</dbReference>
<dbReference type="Pfam" id="PF20041">
    <property type="entry name" value="DUF6443"/>
    <property type="match status" value="1"/>
</dbReference>
<reference evidence="4" key="1">
    <citation type="submission" date="2019-01" db="EMBL/GenBank/DDBJ databases">
        <title>Cytophagaceae bacterium strain CAR-16.</title>
        <authorList>
            <person name="Chen W.-M."/>
        </authorList>
    </citation>
    <scope>NUCLEOTIDE SEQUENCE [LARGE SCALE GENOMIC DNA]</scope>
    <source>
        <strain evidence="4">ICH-30</strain>
    </source>
</reference>
<dbReference type="RefSeq" id="WP_129463636.1">
    <property type="nucleotide sequence ID" value="NZ_SBKQ01000004.1"/>
</dbReference>
<dbReference type="InterPro" id="IPR022385">
    <property type="entry name" value="Rhs_assc_core"/>
</dbReference>
<feature type="domain" description="DUF6443" evidence="2">
    <location>
        <begin position="26"/>
        <end position="172"/>
    </location>
</feature>
<dbReference type="PANTHER" id="PTHR32305">
    <property type="match status" value="1"/>
</dbReference>
<gene>
    <name evidence="3" type="ORF">EQG68_04725</name>
</gene>
<dbReference type="NCBIfam" id="TIGR03696">
    <property type="entry name" value="Rhs_assc_core"/>
    <property type="match status" value="1"/>
</dbReference>
<dbReference type="InterPro" id="IPR050708">
    <property type="entry name" value="T6SS_VgrG/RHS"/>
</dbReference>
<dbReference type="OrthoDB" id="2972467at2"/>
<accession>A0A4Q1KUW0</accession>
<dbReference type="Pfam" id="PF14220">
    <property type="entry name" value="DUF4329"/>
    <property type="match status" value="1"/>
</dbReference>
<organism evidence="3 4">
    <name type="scientific">Flavobacterium piscinae</name>
    <dbReference type="NCBI Taxonomy" id="2506424"/>
    <lineage>
        <taxon>Bacteria</taxon>
        <taxon>Pseudomonadati</taxon>
        <taxon>Bacteroidota</taxon>
        <taxon>Flavobacteriia</taxon>
        <taxon>Flavobacteriales</taxon>
        <taxon>Flavobacteriaceae</taxon>
        <taxon>Flavobacterium</taxon>
    </lineage>
</organism>
<evidence type="ECO:0000313" key="3">
    <source>
        <dbReference type="EMBL" id="RXR33535.1"/>
    </source>
</evidence>
<comment type="caution">
    <text evidence="3">The sequence shown here is derived from an EMBL/GenBank/DDBJ whole genome shotgun (WGS) entry which is preliminary data.</text>
</comment>
<dbReference type="AlphaFoldDB" id="A0A4Q1KUW0"/>
<sequence length="1190" mass="135899">MRHIYILFLVLPVFVFGQDQNQNYVKTITYKEPSSIVQIDYSNPSHVAVQVQYFDGLGRLIQQLAHKQSGAGKDLIINTEYDEFGRQIKEYLPYVRTNTSTYFDPLGKENTMSFYGYNNSSLTGNPNMETTNNPYSEKVLELSPLSRVLEQAAPGDPWEKANGKTIKFVYQTNEANEVRYFNAQTEWSSTYGLYTITLIQNGFYEKEELYKTITKDENWTSGLNNTTEEFKNKQGQVILKRTYNNGDTHDTYYVYDIYGNLTYVIPPLVDTSSTIDETTLDGLCYQYKYDYRNRLVEKKLPGKQWEFIVYNKLDKPVLTGPTYSPYGQTDLKGWLLTKYDAFGRVAYTGWKESHSIDSNARKVLQDQHNATSLQLFESKTSSTVNIDGIQVKYSNQSLPNNGFELLTVNYYDNYDYPNAPALPADIYGDVVLTNVKSLPTATWTRFLTSENETAGELTTSFYNAKGRPIGSHTINHLGGATISQSKLDFEGKALQTLTEHKKEDGFDVVRISEYFTYSPQSKLLTHLHQVNENPKELIVHNVYDELGQLISKQVGGQDTENLVGHQKVDYQYNIRGWLKSINDTECLNCNIGNFQDLFSFKIHYNTVTKKNIDTNVIEEVNDSYNNTVKKLYNGNIAETYWRTASDATLRKYSYAYDDLNRLNDAYYQKPESNIEARNSYNESLTYDKNGNIMTLIRKGNEDGDLFAYEIDNLGYKYQDKSNLLKKVTDATNESLGFKDDSDGTNDEDDDYTYDAYGNMISDQNKNITKIVYNHLNLPTVIEFFNSEKIMYFYNAAGVKLRKEVHEYFSTNGTTTTDYLGGFQYKNNVLQFFPHPEGYVKNTPREDGSPSYDYVYNYTDHLGNIRLSYTLDPYTNDLKILEENHYYPFGLKHTNYSTGKKTILKETQEDPKKVGPSADDLYKYKFQGQERQDELGLNWDSFKWRNYDYAIGRFMNIDPLTEEYHTWSPYVFSGNRVIDARELEGLEPHSVHNSLQEASRNFSTEYNGYSITNNVEVATQFYKNGDGTYSYTAPVQFTEGGADPSQANNFGPHSDAVVVGSGHTHGSDTGENVLVREKVTGNDLENPKSLKLSDMNDFDVLNGSNGPSGTDKEYFSNESKGQNFEASYVFTPSGLVYSAKINPSTGKLEVKVNFNLSKTNPSNENSNIRMNQVDSNNVPQVLPTQGEIKLD</sequence>
<dbReference type="InterPro" id="IPR045619">
    <property type="entry name" value="DUF6443"/>
</dbReference>
<name>A0A4Q1KUW0_9FLAO</name>
<evidence type="ECO:0000313" key="4">
    <source>
        <dbReference type="Proteomes" id="UP000289734"/>
    </source>
</evidence>
<proteinExistence type="predicted"/>
<protein>
    <submittedName>
        <fullName evidence="3">DUF4329 domain-containing protein</fullName>
    </submittedName>
</protein>